<protein>
    <recommendedName>
        <fullName evidence="4">Transposase</fullName>
    </recommendedName>
</protein>
<accession>A0ABD3HHS0</accession>
<dbReference type="AlphaFoldDB" id="A0ABD3HHS0"/>
<dbReference type="Proteomes" id="UP001633002">
    <property type="component" value="Unassembled WGS sequence"/>
</dbReference>
<feature type="compositionally biased region" description="Basic and acidic residues" evidence="1">
    <location>
        <begin position="597"/>
        <end position="606"/>
    </location>
</feature>
<proteinExistence type="predicted"/>
<dbReference type="EMBL" id="JBJQOH010000004">
    <property type="protein sequence ID" value="KAL3688879.1"/>
    <property type="molecule type" value="Genomic_DNA"/>
</dbReference>
<comment type="caution">
    <text evidence="2">The sequence shown here is derived from an EMBL/GenBank/DDBJ whole genome shotgun (WGS) entry which is preliminary data.</text>
</comment>
<evidence type="ECO:0000313" key="2">
    <source>
        <dbReference type="EMBL" id="KAL3688879.1"/>
    </source>
</evidence>
<reference evidence="2 3" key="1">
    <citation type="submission" date="2024-09" db="EMBL/GenBank/DDBJ databases">
        <title>Chromosome-scale assembly of Riccia sorocarpa.</title>
        <authorList>
            <person name="Paukszto L."/>
        </authorList>
    </citation>
    <scope>NUCLEOTIDE SEQUENCE [LARGE SCALE GENOMIC DNA]</scope>
    <source>
        <strain evidence="2">LP-2024</strain>
        <tissue evidence="2">Aerial parts of the thallus</tissue>
    </source>
</reference>
<evidence type="ECO:0008006" key="4">
    <source>
        <dbReference type="Google" id="ProtNLM"/>
    </source>
</evidence>
<keyword evidence="3" id="KW-1185">Reference proteome</keyword>
<evidence type="ECO:0000313" key="3">
    <source>
        <dbReference type="Proteomes" id="UP001633002"/>
    </source>
</evidence>
<gene>
    <name evidence="2" type="ORF">R1sor_015188</name>
</gene>
<sequence length="651" mass="72846">MMASMRNCRRCGRVNLPLSEFKRARAGSKTSLLRIHSQCNRCAEVRRNREERNCGNGVHEVPVSGGADEEEGDVPDYQNADGVEVLAVRCSSESFSHTLEDVFKTVEAEDGVVFACFEIAMSDSWAAGDMDSWATSEGLLAYKTWLKSILLPELDLGSGTYLDLRRFSQCKRKSHVFSAVFWCSCRDDCTAGRKTLESQRSRQSEKRRKIERSACKGCARITINSSTLICSLEIVHLERHGKPHWRENKMPAAAIEYMEAKAEVGIRRQEVYRLLTEEGLINPAQVTRAQVNYWVDEIESWLYGNNEVDQQLGASKFIRKKVNINEVEVSDGGLTTIRIGVLTNWLESLRGKGLMSTFFITDKDLGQIKAAQTALPRTYVQLCLKHSLDAVKKRMESSNKGTNPYSPVEANRRKEDFFSRSVLSARLDPWLGFECESDPGPFEFNGHAIETSQDAGSEDEECRIPAEPVLTGSTLQSRLQSTFNDAVTILQHEHHNIRFLRRFEADHRSWKKKVQALQPMAGWVHDNADGFDSHCGELLQKLRPWSGKERGRAGTIGVGSDGKRERPGGSGMPVGDGWNGKRKGTSCSLEPPGRGGNNRERPGRNDGRACGNVWEAILRECQSLSGGVTWTNRAVFFAETYGKEFCGNVKA</sequence>
<feature type="region of interest" description="Disordered" evidence="1">
    <location>
        <begin position="549"/>
        <end position="606"/>
    </location>
</feature>
<evidence type="ECO:0000256" key="1">
    <source>
        <dbReference type="SAM" id="MobiDB-lite"/>
    </source>
</evidence>
<name>A0ABD3HHS0_9MARC</name>
<feature type="compositionally biased region" description="Gly residues" evidence="1">
    <location>
        <begin position="568"/>
        <end position="578"/>
    </location>
</feature>
<organism evidence="2 3">
    <name type="scientific">Riccia sorocarpa</name>
    <dbReference type="NCBI Taxonomy" id="122646"/>
    <lineage>
        <taxon>Eukaryota</taxon>
        <taxon>Viridiplantae</taxon>
        <taxon>Streptophyta</taxon>
        <taxon>Embryophyta</taxon>
        <taxon>Marchantiophyta</taxon>
        <taxon>Marchantiopsida</taxon>
        <taxon>Marchantiidae</taxon>
        <taxon>Marchantiales</taxon>
        <taxon>Ricciaceae</taxon>
        <taxon>Riccia</taxon>
    </lineage>
</organism>